<evidence type="ECO:0008006" key="6">
    <source>
        <dbReference type="Google" id="ProtNLM"/>
    </source>
</evidence>
<proteinExistence type="inferred from homology"/>
<keyword evidence="5" id="KW-1185">Reference proteome</keyword>
<protein>
    <recommendedName>
        <fullName evidence="6">Curlin</fullName>
    </recommendedName>
</protein>
<evidence type="ECO:0000313" key="5">
    <source>
        <dbReference type="Proteomes" id="UP000632273"/>
    </source>
</evidence>
<accession>A0ABQ1TJH7</accession>
<reference evidence="5" key="1">
    <citation type="journal article" date="2019" name="Int. J. Syst. Evol. Microbiol.">
        <title>The Global Catalogue of Microorganisms (GCM) 10K type strain sequencing project: providing services to taxonomists for standard genome sequencing and annotation.</title>
        <authorList>
            <consortium name="The Broad Institute Genomics Platform"/>
            <consortium name="The Broad Institute Genome Sequencing Center for Infectious Disease"/>
            <person name="Wu L."/>
            <person name="Ma J."/>
        </authorList>
    </citation>
    <scope>NUCLEOTIDE SEQUENCE [LARGE SCALE GENOMIC DNA]</scope>
    <source>
        <strain evidence="5">CGMCC 1.15197</strain>
    </source>
</reference>
<evidence type="ECO:0000256" key="1">
    <source>
        <dbReference type="ARBA" id="ARBA00009766"/>
    </source>
</evidence>
<dbReference type="EMBL" id="BMHT01000001">
    <property type="protein sequence ID" value="GGE97081.1"/>
    <property type="molecule type" value="Genomic_DNA"/>
</dbReference>
<evidence type="ECO:0000313" key="4">
    <source>
        <dbReference type="EMBL" id="GGE97081.1"/>
    </source>
</evidence>
<keyword evidence="2 3" id="KW-0732">Signal</keyword>
<dbReference type="Pfam" id="PF07012">
    <property type="entry name" value="Curlin_rpt"/>
    <property type="match status" value="2"/>
</dbReference>
<organism evidence="4 5">
    <name type="scientific">Hymenobacter cavernae</name>
    <dbReference type="NCBI Taxonomy" id="2044852"/>
    <lineage>
        <taxon>Bacteria</taxon>
        <taxon>Pseudomonadati</taxon>
        <taxon>Bacteroidota</taxon>
        <taxon>Cytophagia</taxon>
        <taxon>Cytophagales</taxon>
        <taxon>Hymenobacteraceae</taxon>
        <taxon>Hymenobacter</taxon>
    </lineage>
</organism>
<sequence>MNLAFLTGSVLLWAGLQAGVAQAQVLGRSEASTAEQRLIEDLGPERVSTATPLNSLDARNLAELTQSGTSNAATITQNYTAGNQNQAFILQVGQYNLADITQTGAGNTTSVSQNGSFNQAELNVTGTNNDIDVMQNGERNKVLGTVSANDRQYQVTQTGNDNVLTQLETTRQSPQGYSIEMRGQGIRVSVEQGRVTTP</sequence>
<dbReference type="InterPro" id="IPR009742">
    <property type="entry name" value="Curlin_rpt"/>
</dbReference>
<dbReference type="RefSeq" id="WP_188810565.1">
    <property type="nucleotide sequence ID" value="NZ_BMHT01000001.1"/>
</dbReference>
<feature type="signal peptide" evidence="3">
    <location>
        <begin position="1"/>
        <end position="23"/>
    </location>
</feature>
<comment type="similarity">
    <text evidence="1">Belongs to the CsgA/CsgB family.</text>
</comment>
<comment type="caution">
    <text evidence="4">The sequence shown here is derived from an EMBL/GenBank/DDBJ whole genome shotgun (WGS) entry which is preliminary data.</text>
</comment>
<name>A0ABQ1TJH7_9BACT</name>
<feature type="chain" id="PRO_5046731659" description="Curlin" evidence="3">
    <location>
        <begin position="24"/>
        <end position="198"/>
    </location>
</feature>
<evidence type="ECO:0000256" key="2">
    <source>
        <dbReference type="ARBA" id="ARBA00022729"/>
    </source>
</evidence>
<gene>
    <name evidence="4" type="ORF">GCM10011383_04770</name>
</gene>
<evidence type="ECO:0000256" key="3">
    <source>
        <dbReference type="SAM" id="SignalP"/>
    </source>
</evidence>
<dbReference type="Proteomes" id="UP000632273">
    <property type="component" value="Unassembled WGS sequence"/>
</dbReference>